<dbReference type="SUPFAM" id="SSF52833">
    <property type="entry name" value="Thioredoxin-like"/>
    <property type="match status" value="1"/>
</dbReference>
<dbReference type="InterPro" id="IPR001853">
    <property type="entry name" value="DSBA-like_thioredoxin_dom"/>
</dbReference>
<dbReference type="RefSeq" id="WP_267769054.1">
    <property type="nucleotide sequence ID" value="NZ_JAPNKE010000002.1"/>
</dbReference>
<dbReference type="GO" id="GO:0016491">
    <property type="term" value="F:oxidoreductase activity"/>
    <property type="evidence" value="ECO:0007669"/>
    <property type="project" value="InterPro"/>
</dbReference>
<protein>
    <submittedName>
        <fullName evidence="2">DsbA family oxidoreductase</fullName>
    </submittedName>
</protein>
<dbReference type="CDD" id="cd03024">
    <property type="entry name" value="DsbA_FrnE"/>
    <property type="match status" value="1"/>
</dbReference>
<organism evidence="2 3">
    <name type="scientific">Nannocystis pusilla</name>
    <dbReference type="NCBI Taxonomy" id="889268"/>
    <lineage>
        <taxon>Bacteria</taxon>
        <taxon>Pseudomonadati</taxon>
        <taxon>Myxococcota</taxon>
        <taxon>Polyangia</taxon>
        <taxon>Nannocystales</taxon>
        <taxon>Nannocystaceae</taxon>
        <taxon>Nannocystis</taxon>
    </lineage>
</organism>
<keyword evidence="3" id="KW-1185">Reference proteome</keyword>
<dbReference type="Gene3D" id="3.40.30.10">
    <property type="entry name" value="Glutaredoxin"/>
    <property type="match status" value="1"/>
</dbReference>
<comment type="caution">
    <text evidence="2">The sequence shown here is derived from an EMBL/GenBank/DDBJ whole genome shotgun (WGS) entry which is preliminary data.</text>
</comment>
<dbReference type="Proteomes" id="UP001150924">
    <property type="component" value="Unassembled WGS sequence"/>
</dbReference>
<dbReference type="InterPro" id="IPR036249">
    <property type="entry name" value="Thioredoxin-like_sf"/>
</dbReference>
<name>A0A9X3IXN6_9BACT</name>
<sequence length="204" mass="22116">MHIDVVSDIACPWCFIGIERLERALAETKAEATVTLHPYLLDPDGPDSGTDLRERLRQKFGGDPTPAFANVERAARETGIPLDFTKVRMGYPTLRAHTLLRHAEARGSQRALSRALFGAYFLEGKNVADPAVLAEIAGPHGFSAEEVARLTSDAEELAQTRQEAEHAARSGVRGVPLFIFDGRAAISGAQPEAVFREAIRKAAG</sequence>
<evidence type="ECO:0000313" key="3">
    <source>
        <dbReference type="Proteomes" id="UP001150924"/>
    </source>
</evidence>
<dbReference type="AlphaFoldDB" id="A0A9X3IXN6"/>
<accession>A0A9X3IXN6</accession>
<dbReference type="PANTHER" id="PTHR13887">
    <property type="entry name" value="GLUTATHIONE S-TRANSFERASE KAPPA"/>
    <property type="match status" value="1"/>
</dbReference>
<proteinExistence type="predicted"/>
<evidence type="ECO:0000313" key="2">
    <source>
        <dbReference type="EMBL" id="MCY1006719.1"/>
    </source>
</evidence>
<evidence type="ECO:0000259" key="1">
    <source>
        <dbReference type="Pfam" id="PF01323"/>
    </source>
</evidence>
<reference evidence="2" key="1">
    <citation type="submission" date="2022-11" db="EMBL/GenBank/DDBJ databases">
        <title>Minimal conservation of predation-associated metabolite biosynthetic gene clusters underscores biosynthetic potential of Myxococcota including descriptions for ten novel species: Archangium lansinium sp. nov., Myxococcus landrumus sp. nov., Nannocystis bai.</title>
        <authorList>
            <person name="Ahearne A."/>
            <person name="Stevens C."/>
            <person name="Phillips K."/>
        </authorList>
    </citation>
    <scope>NUCLEOTIDE SEQUENCE</scope>
    <source>
        <strain evidence="2">Na p29</strain>
    </source>
</reference>
<dbReference type="EMBL" id="JAPNKE010000002">
    <property type="protein sequence ID" value="MCY1006719.1"/>
    <property type="molecule type" value="Genomic_DNA"/>
</dbReference>
<feature type="domain" description="DSBA-like thioredoxin" evidence="1">
    <location>
        <begin position="3"/>
        <end position="199"/>
    </location>
</feature>
<dbReference type="Pfam" id="PF01323">
    <property type="entry name" value="DSBA"/>
    <property type="match status" value="1"/>
</dbReference>
<dbReference type="PANTHER" id="PTHR13887:SF41">
    <property type="entry name" value="THIOREDOXIN SUPERFAMILY PROTEIN"/>
    <property type="match status" value="1"/>
</dbReference>
<gene>
    <name evidence="2" type="ORF">OV079_14395</name>
</gene>